<dbReference type="Proteomes" id="UP000215244">
    <property type="component" value="Chromosome"/>
</dbReference>
<sequence>MKVKEYPQSIYHTIRLLLKSSHKMRTDNKTEIPVIVSFTSIPSRLRILHIVVRSLLNQSVRPEKIILWLHHDLKGRLPEQLTKLLGNPFEIQYSSQTCSHRKLVLTLEKFPNKTIVTCDDDVIYQQKWLELLYKDHQKYPDCISANQVRYIQHDNAGNLLPYKKWTQNKDEPFNSKAILPIGVGGVLYPIDSLSEQVTEEELYLKLTPSADDLWFKAMSLLMGTRSKLSDFSPQKPIPIINSQRESLKKENVDEDKNRTQWLAVSEYFNLNLKE</sequence>
<dbReference type="AlphaFoldDB" id="A0A223V183"/>
<evidence type="ECO:0000313" key="2">
    <source>
        <dbReference type="Proteomes" id="UP000215244"/>
    </source>
</evidence>
<evidence type="ECO:0000313" key="1">
    <source>
        <dbReference type="EMBL" id="ASV29082.1"/>
    </source>
</evidence>
<protein>
    <recommendedName>
        <fullName evidence="3">Zinc-binding alcohol dehydrogenase</fullName>
    </recommendedName>
</protein>
<dbReference type="EMBL" id="CP022957">
    <property type="protein sequence ID" value="ASV29082.1"/>
    <property type="molecule type" value="Genomic_DNA"/>
</dbReference>
<dbReference type="OrthoDB" id="5465469at2"/>
<reference evidence="1 2" key="1">
    <citation type="submission" date="2017-08" db="EMBL/GenBank/DDBJ databases">
        <title>The complete genome sequence of Maribacter sp. B1, isolated from deep-sea sediment.</title>
        <authorList>
            <person name="Wu Y.-H."/>
            <person name="Cheng H."/>
            <person name="Xu X.-W."/>
        </authorList>
    </citation>
    <scope>NUCLEOTIDE SEQUENCE [LARGE SCALE GENOMIC DNA]</scope>
    <source>
        <strain evidence="1 2">B1</strain>
    </source>
</reference>
<name>A0A223V183_9FLAO</name>
<dbReference type="Gene3D" id="3.90.550.10">
    <property type="entry name" value="Spore Coat Polysaccharide Biosynthesis Protein SpsA, Chain A"/>
    <property type="match status" value="1"/>
</dbReference>
<organism evidence="1 2">
    <name type="scientific">Maribacter cobaltidurans</name>
    <dbReference type="NCBI Taxonomy" id="1178778"/>
    <lineage>
        <taxon>Bacteria</taxon>
        <taxon>Pseudomonadati</taxon>
        <taxon>Bacteroidota</taxon>
        <taxon>Flavobacteriia</taxon>
        <taxon>Flavobacteriales</taxon>
        <taxon>Flavobacteriaceae</taxon>
        <taxon>Maribacter</taxon>
    </lineage>
</organism>
<keyword evidence="2" id="KW-1185">Reference proteome</keyword>
<accession>A0A223V183</accession>
<dbReference type="InterPro" id="IPR029044">
    <property type="entry name" value="Nucleotide-diphossugar_trans"/>
</dbReference>
<dbReference type="SUPFAM" id="SSF53448">
    <property type="entry name" value="Nucleotide-diphospho-sugar transferases"/>
    <property type="match status" value="1"/>
</dbReference>
<proteinExistence type="predicted"/>
<gene>
    <name evidence="1" type="ORF">CJ263_01935</name>
</gene>
<evidence type="ECO:0008006" key="3">
    <source>
        <dbReference type="Google" id="ProtNLM"/>
    </source>
</evidence>
<dbReference type="KEGG" id="marb:CJ263_01935"/>